<evidence type="ECO:0008006" key="14">
    <source>
        <dbReference type="Google" id="ProtNLM"/>
    </source>
</evidence>
<organism evidence="12 13">
    <name type="scientific">Desulfuromonas acetoxidans (strain DSM 684 / 11070)</name>
    <dbReference type="NCBI Taxonomy" id="281689"/>
    <lineage>
        <taxon>Bacteria</taxon>
        <taxon>Pseudomonadati</taxon>
        <taxon>Thermodesulfobacteriota</taxon>
        <taxon>Desulfuromonadia</taxon>
        <taxon>Desulfuromonadales</taxon>
        <taxon>Desulfuromonadaceae</taxon>
        <taxon>Desulfuromonas</taxon>
    </lineage>
</organism>
<keyword evidence="6" id="KW-0408">Iron</keyword>
<dbReference type="PANTHER" id="PTHR12677:SF59">
    <property type="entry name" value="GOLGI APPARATUS MEMBRANE PROTEIN TVP38-RELATED"/>
    <property type="match status" value="1"/>
</dbReference>
<evidence type="ECO:0000256" key="3">
    <source>
        <dbReference type="ARBA" id="ARBA00022692"/>
    </source>
</evidence>
<evidence type="ECO:0000259" key="11">
    <source>
        <dbReference type="Pfam" id="PF09335"/>
    </source>
</evidence>
<evidence type="ECO:0000313" key="12">
    <source>
        <dbReference type="EMBL" id="EAT14352.1"/>
    </source>
</evidence>
<dbReference type="AlphaFoldDB" id="Q1JVT4"/>
<evidence type="ECO:0000256" key="6">
    <source>
        <dbReference type="ARBA" id="ARBA00023004"/>
    </source>
</evidence>
<feature type="transmembrane region" description="Helical" evidence="9">
    <location>
        <begin position="574"/>
        <end position="591"/>
    </location>
</feature>
<protein>
    <recommendedName>
        <fullName evidence="14">TVP38/TMEM64 family membrane protein</fullName>
    </recommendedName>
</protein>
<evidence type="ECO:0000256" key="7">
    <source>
        <dbReference type="ARBA" id="ARBA00023014"/>
    </source>
</evidence>
<reference evidence="12" key="2">
    <citation type="submission" date="2006-05" db="EMBL/GenBank/DDBJ databases">
        <title>Sequencing of the draft genome and assembly of Desulfuromonas acetoxidans DSM 684.</title>
        <authorList>
            <consortium name="US DOE Joint Genome Institute (JGI-PGF)"/>
            <person name="Copeland A."/>
            <person name="Lucas S."/>
            <person name="Lapidus A."/>
            <person name="Barry K."/>
            <person name="Detter J.C."/>
            <person name="Glavina del Rio T."/>
            <person name="Hammon N."/>
            <person name="Israni S."/>
            <person name="Dalin E."/>
            <person name="Tice H."/>
            <person name="Bruce D."/>
            <person name="Pitluck S."/>
            <person name="Richardson P."/>
        </authorList>
    </citation>
    <scope>NUCLEOTIDE SEQUENCE [LARGE SCALE GENOMIC DNA]</scope>
    <source>
        <strain evidence="12">DSM 684</strain>
    </source>
</reference>
<gene>
    <name evidence="12" type="ORF">Dace_0192</name>
</gene>
<feature type="transmembrane region" description="Helical" evidence="9">
    <location>
        <begin position="419"/>
        <end position="442"/>
    </location>
</feature>
<proteinExistence type="predicted"/>
<name>Q1JVT4_DESA6</name>
<evidence type="ECO:0000256" key="4">
    <source>
        <dbReference type="ARBA" id="ARBA00022723"/>
    </source>
</evidence>
<accession>Q1JVT4</accession>
<dbReference type="InterPro" id="IPR009051">
    <property type="entry name" value="Helical_ferredxn"/>
</dbReference>
<keyword evidence="8 9" id="KW-0472">Membrane</keyword>
<evidence type="ECO:0000256" key="9">
    <source>
        <dbReference type="SAM" id="Phobius"/>
    </source>
</evidence>
<dbReference type="InterPro" id="IPR017900">
    <property type="entry name" value="4Fe4S_Fe_S_CS"/>
</dbReference>
<keyword evidence="5 9" id="KW-1133">Transmembrane helix</keyword>
<dbReference type="InterPro" id="IPR032816">
    <property type="entry name" value="VTT_dom"/>
</dbReference>
<keyword evidence="4" id="KW-0479">Metal-binding</keyword>
<dbReference type="PANTHER" id="PTHR12677">
    <property type="entry name" value="GOLGI APPARATUS MEMBRANE PROTEIN TVP38-RELATED"/>
    <property type="match status" value="1"/>
</dbReference>
<keyword evidence="2" id="KW-1003">Cell membrane</keyword>
<evidence type="ECO:0000256" key="5">
    <source>
        <dbReference type="ARBA" id="ARBA00022989"/>
    </source>
</evidence>
<dbReference type="InterPro" id="IPR004017">
    <property type="entry name" value="Cys_rich_dom"/>
</dbReference>
<dbReference type="Proteomes" id="UP000005695">
    <property type="component" value="Unassembled WGS sequence"/>
</dbReference>
<evidence type="ECO:0000256" key="1">
    <source>
        <dbReference type="ARBA" id="ARBA00004651"/>
    </source>
</evidence>
<sequence>MTRLAERSPDHRDLAVLVDGCSDCGACLRQCAFLKRYGSPAAIQQLYEQDSQQGKLAFSCSLCGLCNVVCPAELPLDQYFLSMRRHYIVEHPEHLKKYGGLRFYESIGTSKAFSHYALPANCTSVFFPGCALTGSRPERTWELYQHLRSEQPSLGLVLDCCTKPSHDLGDVDRFNEKFFPLRAFLENNGVNTVITACPNCYQVFKRYAPEMNCRSVYEVLDTTILPSRPDTTGTITIHDPCVSRGEPHVHEAVRSLIDKVGLECQEMKNTRKTALCCGEGGCVMAEDKELALSWRQRRADQADQRLVVSYCAGCVDALRPEASASHVLDIVFDPLTALDRKQKSPGSLKRYMNRLQLKKRARKQIACRVRGDRRMTTTEQKKKSRLGQVIVLALLIAAIVTLKMTGAADYLQPEKLRDWIAGTGFWAPLIFMVLYTAAPALFLPGLPLTILGGILFGPFWGVVYTITGATAGACVAFLVARYLGRDWIRSKLTAPRWQKLDEDVARNGWKVVAFTRLIPLFPFNLLNYAFGLTNIRFSHYALTSFICMLPATIAFISLSSSLGELIKGQVSKEFIIGIILVVALSLLPMWWKKRQGKRREEQ</sequence>
<evidence type="ECO:0000313" key="13">
    <source>
        <dbReference type="Proteomes" id="UP000005695"/>
    </source>
</evidence>
<evidence type="ECO:0000259" key="10">
    <source>
        <dbReference type="Pfam" id="PF02754"/>
    </source>
</evidence>
<comment type="subcellular location">
    <subcellularLocation>
        <location evidence="1">Cell membrane</location>
        <topology evidence="1">Multi-pass membrane protein</topology>
    </subcellularLocation>
</comment>
<dbReference type="SUPFAM" id="SSF46548">
    <property type="entry name" value="alpha-helical ferredoxin"/>
    <property type="match status" value="1"/>
</dbReference>
<dbReference type="Pfam" id="PF09335">
    <property type="entry name" value="VTT_dom"/>
    <property type="match status" value="1"/>
</dbReference>
<dbReference type="RefSeq" id="WP_006002933.1">
    <property type="nucleotide sequence ID" value="NZ_AAEW02000031.1"/>
</dbReference>
<keyword evidence="3 9" id="KW-0812">Transmembrane</keyword>
<dbReference type="Gene3D" id="1.10.1060.10">
    <property type="entry name" value="Alpha-helical ferredoxin"/>
    <property type="match status" value="1"/>
</dbReference>
<keyword evidence="13" id="KW-1185">Reference proteome</keyword>
<feature type="domain" description="VTT" evidence="11">
    <location>
        <begin position="443"/>
        <end position="559"/>
    </location>
</feature>
<evidence type="ECO:0000256" key="8">
    <source>
        <dbReference type="ARBA" id="ARBA00023136"/>
    </source>
</evidence>
<dbReference type="GO" id="GO:0005886">
    <property type="term" value="C:plasma membrane"/>
    <property type="evidence" value="ECO:0007669"/>
    <property type="project" value="UniProtKB-SubCell"/>
</dbReference>
<dbReference type="Pfam" id="PF13534">
    <property type="entry name" value="Fer4_17"/>
    <property type="match status" value="1"/>
</dbReference>
<comment type="caution">
    <text evidence="12">The sequence shown here is derived from an EMBL/GenBank/DDBJ whole genome shotgun (WGS) entry which is preliminary data.</text>
</comment>
<feature type="transmembrane region" description="Helical" evidence="9">
    <location>
        <begin position="386"/>
        <end position="407"/>
    </location>
</feature>
<dbReference type="EMBL" id="AAEW02000031">
    <property type="protein sequence ID" value="EAT14352.1"/>
    <property type="molecule type" value="Genomic_DNA"/>
</dbReference>
<keyword evidence="7" id="KW-0411">Iron-sulfur</keyword>
<dbReference type="Pfam" id="PF02754">
    <property type="entry name" value="CCG"/>
    <property type="match status" value="1"/>
</dbReference>
<feature type="transmembrane region" description="Helical" evidence="9">
    <location>
        <begin position="462"/>
        <end position="483"/>
    </location>
</feature>
<feature type="transmembrane region" description="Helical" evidence="9">
    <location>
        <begin position="540"/>
        <end position="562"/>
    </location>
</feature>
<dbReference type="InterPro" id="IPR015414">
    <property type="entry name" value="TMEM64"/>
</dbReference>
<dbReference type="GO" id="GO:0016491">
    <property type="term" value="F:oxidoreductase activity"/>
    <property type="evidence" value="ECO:0007669"/>
    <property type="project" value="UniProtKB-ARBA"/>
</dbReference>
<feature type="domain" description="Cysteine-rich" evidence="10">
    <location>
        <begin position="235"/>
        <end position="315"/>
    </location>
</feature>
<dbReference type="GO" id="GO:0051536">
    <property type="term" value="F:iron-sulfur cluster binding"/>
    <property type="evidence" value="ECO:0007669"/>
    <property type="project" value="UniProtKB-KW"/>
</dbReference>
<evidence type="ECO:0000256" key="2">
    <source>
        <dbReference type="ARBA" id="ARBA00022475"/>
    </source>
</evidence>
<reference evidence="12" key="1">
    <citation type="submission" date="2006-05" db="EMBL/GenBank/DDBJ databases">
        <title>Annotation of the draft genome assembly of Desulfuromonas acetoxidans DSM 684.</title>
        <authorList>
            <consortium name="US DOE Joint Genome Institute (JGI-ORNL)"/>
            <person name="Larimer F."/>
            <person name="Land M."/>
            <person name="Hauser L."/>
        </authorList>
    </citation>
    <scope>NUCLEOTIDE SEQUENCE [LARGE SCALE GENOMIC DNA]</scope>
    <source>
        <strain evidence="12">DSM 684</strain>
    </source>
</reference>
<dbReference type="OrthoDB" id="9803192at2"/>
<dbReference type="PROSITE" id="PS00198">
    <property type="entry name" value="4FE4S_FER_1"/>
    <property type="match status" value="1"/>
</dbReference>
<dbReference type="GO" id="GO:0046872">
    <property type="term" value="F:metal ion binding"/>
    <property type="evidence" value="ECO:0007669"/>
    <property type="project" value="UniProtKB-KW"/>
</dbReference>